<dbReference type="EMBL" id="JAEHOD010000001">
    <property type="protein sequence ID" value="KAG2454669.1"/>
    <property type="molecule type" value="Genomic_DNA"/>
</dbReference>
<dbReference type="PANTHER" id="PTHR12393">
    <property type="entry name" value="SPHINGOMYELIN PHOSPHODIESTERASE RELATED"/>
    <property type="match status" value="1"/>
</dbReference>
<feature type="region of interest" description="Disordered" evidence="1">
    <location>
        <begin position="324"/>
        <end position="371"/>
    </location>
</feature>
<dbReference type="OrthoDB" id="63514at2759"/>
<organism evidence="2 3">
    <name type="scientific">Chlamydomonas schloesseri</name>
    <dbReference type="NCBI Taxonomy" id="2026947"/>
    <lineage>
        <taxon>Eukaryota</taxon>
        <taxon>Viridiplantae</taxon>
        <taxon>Chlorophyta</taxon>
        <taxon>core chlorophytes</taxon>
        <taxon>Chlorophyceae</taxon>
        <taxon>CS clade</taxon>
        <taxon>Chlamydomonadales</taxon>
        <taxon>Chlamydomonadaceae</taxon>
        <taxon>Chlamydomonas</taxon>
    </lineage>
</organism>
<dbReference type="PANTHER" id="PTHR12393:SF6">
    <property type="entry name" value="SPHINGOMYELIN PHOSPHODIESTERASE 2"/>
    <property type="match status" value="1"/>
</dbReference>
<gene>
    <name evidence="2" type="ORF">HYH02_000508</name>
</gene>
<reference evidence="2" key="1">
    <citation type="journal article" date="2020" name="bioRxiv">
        <title>Comparative genomics of Chlamydomonas.</title>
        <authorList>
            <person name="Craig R.J."/>
            <person name="Hasan A.R."/>
            <person name="Ness R.W."/>
            <person name="Keightley P.D."/>
        </authorList>
    </citation>
    <scope>NUCLEOTIDE SEQUENCE</scope>
    <source>
        <strain evidence="2">CCAP 11/173</strain>
    </source>
</reference>
<evidence type="ECO:0000313" key="3">
    <source>
        <dbReference type="Proteomes" id="UP000613740"/>
    </source>
</evidence>
<dbReference type="GO" id="GO:0016020">
    <property type="term" value="C:membrane"/>
    <property type="evidence" value="ECO:0007669"/>
    <property type="project" value="TreeGrafter"/>
</dbReference>
<evidence type="ECO:0000313" key="2">
    <source>
        <dbReference type="EMBL" id="KAG2454669.1"/>
    </source>
</evidence>
<comment type="caution">
    <text evidence="2">The sequence shown here is derived from an EMBL/GenBank/DDBJ whole genome shotgun (WGS) entry which is preliminary data.</text>
</comment>
<dbReference type="GO" id="GO:0046513">
    <property type="term" value="P:ceramide biosynthetic process"/>
    <property type="evidence" value="ECO:0007669"/>
    <property type="project" value="TreeGrafter"/>
</dbReference>
<feature type="compositionally biased region" description="Acidic residues" evidence="1">
    <location>
        <begin position="332"/>
        <end position="359"/>
    </location>
</feature>
<dbReference type="Proteomes" id="UP000613740">
    <property type="component" value="Unassembled WGS sequence"/>
</dbReference>
<protein>
    <submittedName>
        <fullName evidence="2">Uncharacterized protein</fullName>
    </submittedName>
</protein>
<dbReference type="GO" id="GO:0005783">
    <property type="term" value="C:endoplasmic reticulum"/>
    <property type="evidence" value="ECO:0007669"/>
    <property type="project" value="TreeGrafter"/>
</dbReference>
<proteinExistence type="predicted"/>
<name>A0A835WWE0_9CHLO</name>
<accession>A0A835WWE0</accession>
<dbReference type="AlphaFoldDB" id="A0A835WWE0"/>
<dbReference type="GO" id="GO:0004620">
    <property type="term" value="F:phospholipase activity"/>
    <property type="evidence" value="ECO:0007669"/>
    <property type="project" value="TreeGrafter"/>
</dbReference>
<sequence length="371" mass="39209">MRLRVRGPPFVSLLRVAAEQRSEVLRGVAHGCPLPVLQQYYEQWVGAEDGAASDEQNEGSELGAALAAAAAKAKRQQQELLLRAATSPTSDWAAKHLTAAHGLELPAEAVEAAGTAGDVDAASFCLGLPPVLSMVPGPAGQDGWHAPAEVLALAAASAGQVAVLRLLKERGVTLGWAHVQAAMQVKMEVKNRGAEVDVEAVARGGSEEQLGWALAVRRTRRTSKARAAKVVEAADCLKRRNLGLEYQHQLQGLVCSLAAGHGSPEHIPALAWLLDNYQMVWTRECLGAVDELMAIAGDGGWLISIGQACSWRRMVQAARVALSLEEASSESGSEEEAEDEEAEDAMEGEVDESGDEDATDGGGEQVSENDD</sequence>
<dbReference type="GO" id="GO:0071944">
    <property type="term" value="C:cell periphery"/>
    <property type="evidence" value="ECO:0007669"/>
    <property type="project" value="TreeGrafter"/>
</dbReference>
<evidence type="ECO:0000256" key="1">
    <source>
        <dbReference type="SAM" id="MobiDB-lite"/>
    </source>
</evidence>
<keyword evidence="3" id="KW-1185">Reference proteome</keyword>
<dbReference type="GO" id="GO:0030149">
    <property type="term" value="P:sphingolipid catabolic process"/>
    <property type="evidence" value="ECO:0007669"/>
    <property type="project" value="TreeGrafter"/>
</dbReference>